<evidence type="ECO:0000256" key="9">
    <source>
        <dbReference type="ARBA" id="ARBA00022777"/>
    </source>
</evidence>
<name>A0A4R6UDX8_9BURK</name>
<evidence type="ECO:0000256" key="10">
    <source>
        <dbReference type="ARBA" id="ARBA00022840"/>
    </source>
</evidence>
<keyword evidence="8 13" id="KW-0547">Nucleotide-binding</keyword>
<protein>
    <recommendedName>
        <fullName evidence="4 13">Tetraacyldisaccharide 4'-kinase</fullName>
        <ecNumber evidence="3 13">2.7.1.130</ecNumber>
    </recommendedName>
    <alternativeName>
        <fullName evidence="12 13">Lipid A 4'-kinase</fullName>
    </alternativeName>
</protein>
<keyword evidence="16" id="KW-1185">Reference proteome</keyword>
<feature type="region of interest" description="Disordered" evidence="14">
    <location>
        <begin position="100"/>
        <end position="122"/>
    </location>
</feature>
<comment type="function">
    <text evidence="1 13">Transfers the gamma-phosphate of ATP to the 4'-position of a tetraacyldisaccharide 1-phosphate intermediate (termed DS-1-P) to form tetraacyldisaccharide 1,4'-bis-phosphate (lipid IVA).</text>
</comment>
<comment type="catalytic activity">
    <reaction evidence="13">
        <text>a lipid A disaccharide + ATP = a lipid IVA + ADP + H(+)</text>
        <dbReference type="Rhea" id="RHEA:67840"/>
        <dbReference type="ChEBI" id="CHEBI:15378"/>
        <dbReference type="ChEBI" id="CHEBI:30616"/>
        <dbReference type="ChEBI" id="CHEBI:176343"/>
        <dbReference type="ChEBI" id="CHEBI:176425"/>
        <dbReference type="ChEBI" id="CHEBI:456216"/>
        <dbReference type="EC" id="2.7.1.130"/>
    </reaction>
</comment>
<keyword evidence="7 13" id="KW-0808">Transferase</keyword>
<dbReference type="EMBL" id="SNYL01000002">
    <property type="protein sequence ID" value="TDQ44938.1"/>
    <property type="molecule type" value="Genomic_DNA"/>
</dbReference>
<evidence type="ECO:0000256" key="3">
    <source>
        <dbReference type="ARBA" id="ARBA00012071"/>
    </source>
</evidence>
<gene>
    <name evidence="13" type="primary">lpxK</name>
    <name evidence="15" type="ORF">DFR43_102288</name>
</gene>
<accession>A0A4R6UDX8</accession>
<comment type="pathway">
    <text evidence="2 13">Glycolipid biosynthesis; lipid IV(A) biosynthesis; lipid IV(A) from (3R)-3-hydroxytetradecanoyl-[acyl-carrier-protein] and UDP-N-acetyl-alpha-D-glucosamine: step 6/6.</text>
</comment>
<evidence type="ECO:0000313" key="15">
    <source>
        <dbReference type="EMBL" id="TDQ44938.1"/>
    </source>
</evidence>
<evidence type="ECO:0000256" key="2">
    <source>
        <dbReference type="ARBA" id="ARBA00004870"/>
    </source>
</evidence>
<dbReference type="UniPathway" id="UPA00359">
    <property type="reaction ID" value="UER00482"/>
</dbReference>
<evidence type="ECO:0000256" key="4">
    <source>
        <dbReference type="ARBA" id="ARBA00016436"/>
    </source>
</evidence>
<evidence type="ECO:0000256" key="5">
    <source>
        <dbReference type="ARBA" id="ARBA00022516"/>
    </source>
</evidence>
<comment type="similarity">
    <text evidence="13">Belongs to the LpxK family.</text>
</comment>
<keyword evidence="6 13" id="KW-0441">Lipid A biosynthesis</keyword>
<keyword evidence="11 13" id="KW-0443">Lipid metabolism</keyword>
<evidence type="ECO:0000256" key="1">
    <source>
        <dbReference type="ARBA" id="ARBA00002274"/>
    </source>
</evidence>
<dbReference type="GO" id="GO:0009029">
    <property type="term" value="F:lipid-A 4'-kinase activity"/>
    <property type="evidence" value="ECO:0007669"/>
    <property type="project" value="UniProtKB-UniRule"/>
</dbReference>
<dbReference type="PANTHER" id="PTHR42724:SF1">
    <property type="entry name" value="TETRAACYLDISACCHARIDE 4'-KINASE, MITOCHONDRIAL-RELATED"/>
    <property type="match status" value="1"/>
</dbReference>
<dbReference type="Pfam" id="PF02606">
    <property type="entry name" value="LpxK"/>
    <property type="match status" value="1"/>
</dbReference>
<dbReference type="GO" id="GO:0005524">
    <property type="term" value="F:ATP binding"/>
    <property type="evidence" value="ECO:0007669"/>
    <property type="project" value="UniProtKB-UniRule"/>
</dbReference>
<evidence type="ECO:0000256" key="12">
    <source>
        <dbReference type="ARBA" id="ARBA00029757"/>
    </source>
</evidence>
<dbReference type="GO" id="GO:0005886">
    <property type="term" value="C:plasma membrane"/>
    <property type="evidence" value="ECO:0007669"/>
    <property type="project" value="TreeGrafter"/>
</dbReference>
<keyword evidence="9 13" id="KW-0418">Kinase</keyword>
<keyword evidence="10 13" id="KW-0067">ATP-binding</keyword>
<dbReference type="GO" id="GO:0009244">
    <property type="term" value="P:lipopolysaccharide core region biosynthetic process"/>
    <property type="evidence" value="ECO:0007669"/>
    <property type="project" value="TreeGrafter"/>
</dbReference>
<evidence type="ECO:0000256" key="7">
    <source>
        <dbReference type="ARBA" id="ARBA00022679"/>
    </source>
</evidence>
<keyword evidence="5 13" id="KW-0444">Lipid biosynthesis</keyword>
<dbReference type="InterPro" id="IPR027417">
    <property type="entry name" value="P-loop_NTPase"/>
</dbReference>
<evidence type="ECO:0000313" key="16">
    <source>
        <dbReference type="Proteomes" id="UP000295510"/>
    </source>
</evidence>
<comment type="caution">
    <text evidence="15">The sequence shown here is derived from an EMBL/GenBank/DDBJ whole genome shotgun (WGS) entry which is preliminary data.</text>
</comment>
<evidence type="ECO:0000256" key="11">
    <source>
        <dbReference type="ARBA" id="ARBA00023098"/>
    </source>
</evidence>
<dbReference type="RefSeq" id="WP_133595844.1">
    <property type="nucleotide sequence ID" value="NZ_SNYL01000002.1"/>
</dbReference>
<proteinExistence type="inferred from homology"/>
<dbReference type="InterPro" id="IPR003758">
    <property type="entry name" value="LpxK"/>
</dbReference>
<evidence type="ECO:0000256" key="8">
    <source>
        <dbReference type="ARBA" id="ARBA00022741"/>
    </source>
</evidence>
<dbReference type="GO" id="GO:0009245">
    <property type="term" value="P:lipid A biosynthetic process"/>
    <property type="evidence" value="ECO:0007669"/>
    <property type="project" value="UniProtKB-UniRule"/>
</dbReference>
<dbReference type="EC" id="2.7.1.130" evidence="3 13"/>
<dbReference type="SUPFAM" id="SSF52540">
    <property type="entry name" value="P-loop containing nucleoside triphosphate hydrolases"/>
    <property type="match status" value="1"/>
</dbReference>
<dbReference type="HAMAP" id="MF_00409">
    <property type="entry name" value="LpxK"/>
    <property type="match status" value="1"/>
</dbReference>
<dbReference type="AlphaFoldDB" id="A0A4R6UDX8"/>
<feature type="binding site" evidence="13">
    <location>
        <begin position="72"/>
        <end position="79"/>
    </location>
    <ligand>
        <name>ATP</name>
        <dbReference type="ChEBI" id="CHEBI:30616"/>
    </ligand>
</feature>
<dbReference type="NCBIfam" id="TIGR00682">
    <property type="entry name" value="lpxK"/>
    <property type="match status" value="1"/>
</dbReference>
<sequence>MAADPPRPTPAQPRWAQTLTQAWLRRGGLARALLPLAWVYGRLWALRAWLYRRGWLRSTRLPLPVVVIGNVVVGGAGKTPTVIALARHWQAQGWKPGVISRGHGGRHAAPTPVRPDSDPAEVGDEPALIARATGVPVMVGRHRVAAARALMAAHPEVNLILSDDGMQHWALQRDATVVVFDARGVGNGWLLPAGLLREPWPAAIWGNGPLFVLHTQPASIPPHPAAAQPFRAHRRLAAQAVNAQGATSPLTALRERPRLAALAGIAQPEAFFQMLRACGLPLRHTLALPDHADTPTLLAALASAGPDLTWLCTEKDAIKLFAALRQSGHSATDVWAVGLEQHLEPALLDALDRTLAACKGLSSPHGHQTP</sequence>
<dbReference type="OrthoDB" id="9766423at2"/>
<dbReference type="Proteomes" id="UP000295510">
    <property type="component" value="Unassembled WGS sequence"/>
</dbReference>
<organism evidence="15 16">
    <name type="scientific">Tepidicella xavieri</name>
    <dbReference type="NCBI Taxonomy" id="360241"/>
    <lineage>
        <taxon>Bacteria</taxon>
        <taxon>Pseudomonadati</taxon>
        <taxon>Pseudomonadota</taxon>
        <taxon>Betaproteobacteria</taxon>
        <taxon>Burkholderiales</taxon>
        <taxon>Tepidicella</taxon>
    </lineage>
</organism>
<reference evidence="15 16" key="1">
    <citation type="submission" date="2019-03" db="EMBL/GenBank/DDBJ databases">
        <title>Genomic Encyclopedia of Type Strains, Phase IV (KMG-IV): sequencing the most valuable type-strain genomes for metagenomic binning, comparative biology and taxonomic classification.</title>
        <authorList>
            <person name="Goeker M."/>
        </authorList>
    </citation>
    <scope>NUCLEOTIDE SEQUENCE [LARGE SCALE GENOMIC DNA]</scope>
    <source>
        <strain evidence="15 16">DSM 19605</strain>
    </source>
</reference>
<evidence type="ECO:0000256" key="13">
    <source>
        <dbReference type="HAMAP-Rule" id="MF_00409"/>
    </source>
</evidence>
<evidence type="ECO:0000256" key="14">
    <source>
        <dbReference type="SAM" id="MobiDB-lite"/>
    </source>
</evidence>
<evidence type="ECO:0000256" key="6">
    <source>
        <dbReference type="ARBA" id="ARBA00022556"/>
    </source>
</evidence>
<dbReference type="PANTHER" id="PTHR42724">
    <property type="entry name" value="TETRAACYLDISACCHARIDE 4'-KINASE"/>
    <property type="match status" value="1"/>
</dbReference>